<dbReference type="InterPro" id="IPR027417">
    <property type="entry name" value="P-loop_NTPase"/>
</dbReference>
<sequence>MSSCPSCVHCQGDKRVAAASAALAEQNDVPVVDPAHYLNRVPLLRDDQKKIAMEICHIWKDQKLSCIEGIAGTGKTYLLNAMRTLFKNVNLQTEFISSCQHHPAKQMKKLLGQRDEALENVDVFIIDNGNQITKEELDCLHHKLQRAMISDEIFGGKTVIMAADFGLILPVSAEFKNKLNSSLKNFVGIGQFKKYILETLDNDWGNFLNSVRKDPEIQIPQGNIVKSVDELIEFTFGPLNAVPPNPKSIILVAKNLDRDLINKKVLDKMKKRVIIIEAQHTSNIIRSDLELHQLRLKKGCILVLEEPAEGFPKGTRLVLEDVTRSHLNCRTVETNQCVDLERVKRFLSPSTKSPSKNKNNKAQGVQSVIQFPVSLGFGSTIHRCQSTQFEKVGLFKVDQPFEHGMVYSALSRATGAAGWRIAGEGSVIKNKVENSLI</sequence>
<reference evidence="1" key="1">
    <citation type="submission" date="2007-07" db="EMBL/GenBank/DDBJ databases">
        <title>PCAP assembly of the Caenorhabditis remanei genome.</title>
        <authorList>
            <consortium name="The Caenorhabditis remanei Sequencing Consortium"/>
            <person name="Wilson R.K."/>
        </authorList>
    </citation>
    <scope>NUCLEOTIDE SEQUENCE [LARGE SCALE GENOMIC DNA]</scope>
    <source>
        <strain evidence="1">PB4641</strain>
    </source>
</reference>
<dbReference type="OrthoDB" id="7470624at2759"/>
<dbReference type="eggNOG" id="KOG0987">
    <property type="taxonomic scope" value="Eukaryota"/>
</dbReference>
<evidence type="ECO:0000313" key="2">
    <source>
        <dbReference type="Proteomes" id="UP000008281"/>
    </source>
</evidence>
<dbReference type="EMBL" id="DS268441">
    <property type="protein sequence ID" value="EFP01056.1"/>
    <property type="molecule type" value="Genomic_DNA"/>
</dbReference>
<dbReference type="SUPFAM" id="SSF52540">
    <property type="entry name" value="P-loop containing nucleoside triphosphate hydrolases"/>
    <property type="match status" value="2"/>
</dbReference>
<name>E3MFC7_CAERE</name>
<gene>
    <name evidence="1" type="ORF">CRE_20744</name>
</gene>
<dbReference type="HOGENOM" id="CLU_548884_0_0_1"/>
<dbReference type="Proteomes" id="UP000008281">
    <property type="component" value="Unassembled WGS sequence"/>
</dbReference>
<evidence type="ECO:0000313" key="1">
    <source>
        <dbReference type="EMBL" id="EFP01056.1"/>
    </source>
</evidence>
<dbReference type="OMA" id="IAMEICH"/>
<dbReference type="AlphaFoldDB" id="E3MFC7"/>
<organism evidence="2">
    <name type="scientific">Caenorhabditis remanei</name>
    <name type="common">Caenorhabditis vulgaris</name>
    <dbReference type="NCBI Taxonomy" id="31234"/>
    <lineage>
        <taxon>Eukaryota</taxon>
        <taxon>Metazoa</taxon>
        <taxon>Ecdysozoa</taxon>
        <taxon>Nematoda</taxon>
        <taxon>Chromadorea</taxon>
        <taxon>Rhabditida</taxon>
        <taxon>Rhabditina</taxon>
        <taxon>Rhabditomorpha</taxon>
        <taxon>Rhabditoidea</taxon>
        <taxon>Rhabditidae</taxon>
        <taxon>Peloderinae</taxon>
        <taxon>Caenorhabditis</taxon>
    </lineage>
</organism>
<dbReference type="Gene3D" id="3.40.50.300">
    <property type="entry name" value="P-loop containing nucleotide triphosphate hydrolases"/>
    <property type="match status" value="1"/>
</dbReference>
<evidence type="ECO:0008006" key="3">
    <source>
        <dbReference type="Google" id="ProtNLM"/>
    </source>
</evidence>
<proteinExistence type="predicted"/>
<dbReference type="InParanoid" id="E3MFC7"/>
<dbReference type="PANTHER" id="PTHR10492:SF102">
    <property type="entry name" value="ATP-DEPENDENT DNA HELICASE"/>
    <property type="match status" value="1"/>
</dbReference>
<dbReference type="PANTHER" id="PTHR10492">
    <property type="match status" value="1"/>
</dbReference>
<protein>
    <recommendedName>
        <fullName evidence="3">AAA+ ATPase domain-containing protein</fullName>
    </recommendedName>
</protein>
<dbReference type="STRING" id="31234.E3MFC7"/>
<keyword evidence="2" id="KW-1185">Reference proteome</keyword>
<accession>E3MFC7</accession>